<protein>
    <submittedName>
        <fullName evidence="2">Uncharacterized protein</fullName>
    </submittedName>
</protein>
<keyword evidence="3" id="KW-1185">Reference proteome</keyword>
<dbReference type="InterPro" id="IPR036388">
    <property type="entry name" value="WH-like_DNA-bd_sf"/>
</dbReference>
<evidence type="ECO:0000256" key="1">
    <source>
        <dbReference type="SAM" id="MobiDB-lite"/>
    </source>
</evidence>
<dbReference type="EMBL" id="CP013272">
    <property type="protein sequence ID" value="ALR23288.1"/>
    <property type="molecule type" value="Genomic_DNA"/>
</dbReference>
<evidence type="ECO:0000313" key="3">
    <source>
        <dbReference type="Proteomes" id="UP000056968"/>
    </source>
</evidence>
<dbReference type="InterPro" id="IPR036390">
    <property type="entry name" value="WH_DNA-bd_sf"/>
</dbReference>
<reference evidence="2 3" key="1">
    <citation type="submission" date="2015-11" db="EMBL/GenBank/DDBJ databases">
        <title>A Two-component Flavoprotein Monooxygenase System MeaXY Responsible for para-Hydroxylation of 2-Methyl-6-ethylaniline and 2,6-Diethylaniline in Sphingobium baderi DE-13.</title>
        <authorList>
            <person name="Cheng M."/>
            <person name="Meng Q."/>
            <person name="Yang Y."/>
            <person name="Chu C."/>
            <person name="Yan X."/>
            <person name="He J."/>
            <person name="Li S."/>
        </authorList>
    </citation>
    <scope>NUCLEOTIDE SEQUENCE [LARGE SCALE GENOMIC DNA]</scope>
    <source>
        <strain evidence="2 3">DE-13</strain>
        <plasmid evidence="3">Plasmid pDE8</plasmid>
    </source>
</reference>
<organism evidence="2 3">
    <name type="scientific">Sphingobium baderi</name>
    <dbReference type="NCBI Taxonomy" id="1332080"/>
    <lineage>
        <taxon>Bacteria</taxon>
        <taxon>Pseudomonadati</taxon>
        <taxon>Pseudomonadota</taxon>
        <taxon>Alphaproteobacteria</taxon>
        <taxon>Sphingomonadales</taxon>
        <taxon>Sphingomonadaceae</taxon>
        <taxon>Sphingobium</taxon>
    </lineage>
</organism>
<dbReference type="AlphaFoldDB" id="A0A0S3F7C1"/>
<accession>A0A0S3F7C1</accession>
<keyword evidence="2" id="KW-0614">Plasmid</keyword>
<name>A0A0S3F7C1_9SPHN</name>
<gene>
    <name evidence="2" type="ORF">ATN00_22575</name>
</gene>
<dbReference type="SUPFAM" id="SSF46785">
    <property type="entry name" value="Winged helix' DNA-binding domain"/>
    <property type="match status" value="1"/>
</dbReference>
<dbReference type="Proteomes" id="UP000056968">
    <property type="component" value="Plasmid pDE8"/>
</dbReference>
<dbReference type="Pfam" id="PF21205">
    <property type="entry name" value="Rep3_C"/>
    <property type="match status" value="1"/>
</dbReference>
<feature type="region of interest" description="Disordered" evidence="1">
    <location>
        <begin position="207"/>
        <end position="242"/>
    </location>
</feature>
<sequence length="272" mass="30382">MVSVIWELAHCLDLARIDPARDETVEMVIPTQKLRGPDGRSDNINLKQWLDRLTGLKLQGDYRGEPWAAVMLAQYEFKKNGSLVRLILPPAAVKALRSSGTFAKIEAAAAHQLPGHARRLYALLADKKRLGNPQWTFELNELRALMGVEKTRSYARWGNFKDWVLTPAIAGINDYGTVTVTMEPVKQGRTVHSVKFSWAWKSLDDARVTDEENERHSTARRKDAPESPDAPPLVEAQPDPVVREGMTQLLDTLANNLRVPAEQPTGVESDNG</sequence>
<geneLocation type="plasmid" evidence="2 3">
    <name>pDE8</name>
</geneLocation>
<proteinExistence type="predicted"/>
<dbReference type="KEGG" id="sbd:ATN00_22575"/>
<dbReference type="Gene3D" id="1.10.10.10">
    <property type="entry name" value="Winged helix-like DNA-binding domain superfamily/Winged helix DNA-binding domain"/>
    <property type="match status" value="1"/>
</dbReference>
<evidence type="ECO:0000313" key="2">
    <source>
        <dbReference type="EMBL" id="ALR23288.1"/>
    </source>
</evidence>
<feature type="compositionally biased region" description="Basic and acidic residues" evidence="1">
    <location>
        <begin position="207"/>
        <end position="225"/>
    </location>
</feature>